<keyword evidence="5" id="KW-0175">Coiled coil</keyword>
<evidence type="ECO:0000256" key="1">
    <source>
        <dbReference type="ARBA" id="ARBA00023015"/>
    </source>
</evidence>
<dbReference type="CDD" id="cd14686">
    <property type="entry name" value="bZIP"/>
    <property type="match status" value="1"/>
</dbReference>
<dbReference type="GO" id="GO:0003677">
    <property type="term" value="F:DNA binding"/>
    <property type="evidence" value="ECO:0007669"/>
    <property type="project" value="UniProtKB-KW"/>
</dbReference>
<evidence type="ECO:0000256" key="3">
    <source>
        <dbReference type="ARBA" id="ARBA00023163"/>
    </source>
</evidence>
<dbReference type="PANTHER" id="PTHR45764:SF80">
    <property type="entry name" value="BZIP DOMAIN-CONTAINING PROTEIN"/>
    <property type="match status" value="1"/>
</dbReference>
<reference evidence="7" key="1">
    <citation type="submission" date="2020-04" db="EMBL/GenBank/DDBJ databases">
        <title>Hybrid Assembly of Korean Phytophthora infestans isolates.</title>
        <authorList>
            <person name="Prokchorchik M."/>
            <person name="Lee Y."/>
            <person name="Seo J."/>
            <person name="Cho J.-H."/>
            <person name="Park Y.-E."/>
            <person name="Jang D.-C."/>
            <person name="Im J.-S."/>
            <person name="Choi J.-G."/>
            <person name="Park H.-J."/>
            <person name="Lee G.-B."/>
            <person name="Lee Y.-G."/>
            <person name="Hong S.-Y."/>
            <person name="Cho K."/>
            <person name="Sohn K.H."/>
        </authorList>
    </citation>
    <scope>NUCLEOTIDE SEQUENCE</scope>
    <source>
        <strain evidence="7">KR_1_A1</strain>
    </source>
</reference>
<evidence type="ECO:0000256" key="2">
    <source>
        <dbReference type="ARBA" id="ARBA00023125"/>
    </source>
</evidence>
<organism evidence="7 8">
    <name type="scientific">Phytophthora infestans</name>
    <name type="common">Potato late blight agent</name>
    <name type="synonym">Botrytis infestans</name>
    <dbReference type="NCBI Taxonomy" id="4787"/>
    <lineage>
        <taxon>Eukaryota</taxon>
        <taxon>Sar</taxon>
        <taxon>Stramenopiles</taxon>
        <taxon>Oomycota</taxon>
        <taxon>Peronosporomycetes</taxon>
        <taxon>Peronosporales</taxon>
        <taxon>Peronosporaceae</taxon>
        <taxon>Phytophthora</taxon>
    </lineage>
</organism>
<protein>
    <recommendedName>
        <fullName evidence="9">BZIP domain-containing protein</fullName>
    </recommendedName>
</protein>
<evidence type="ECO:0000256" key="4">
    <source>
        <dbReference type="ARBA" id="ARBA00023242"/>
    </source>
</evidence>
<sequence length="449" mass="50709">MKNTGSTERLEAPDSSTNVVLGGHDSLNFADFETHREPTSQINEVDLTFLSELLSQNSNVPNDVPNVTVPMMNKAPSPSSSSHKSVDDNAQTDSRNERRRMLSAKNARLYRSRKKNELVTLIEQAHRFEEQLNALRRRHHVLRADSAVACWEEKAIAQRLRRRQAEELNEQLKHALFTYTGVGRDSRSIFTESAPPSAALNMRHFLHMYTHLRREPHLRMRDLEAVGTATKINRAMQVVLRETATIPVSTAPEILFQELDLGAEGLGKTSTAVYAFNTRDASKAFDVACRAILNTCGVWPDHSRIESSMKFVDVPPTEFNVRYGITKHSYQHNVTKAQASTEARDLYYSRMIGSCGVLVWDFVDDDDSYPLKCSTFIKRDTVGALVLRPEVCADGVERMVCRNICTDMHILVNSPKPSLNVAEYALLEDMMVYESIKEGATDWQDSMAR</sequence>
<dbReference type="EMBL" id="WSZM01000015">
    <property type="protein sequence ID" value="KAF4046631.1"/>
    <property type="molecule type" value="Genomic_DNA"/>
</dbReference>
<proteinExistence type="predicted"/>
<keyword evidence="8" id="KW-1185">Reference proteome</keyword>
<comment type="caution">
    <text evidence="7">The sequence shown here is derived from an EMBL/GenBank/DDBJ whole genome shotgun (WGS) entry which is preliminary data.</text>
</comment>
<evidence type="ECO:0000313" key="8">
    <source>
        <dbReference type="Proteomes" id="UP000602510"/>
    </source>
</evidence>
<keyword evidence="3" id="KW-0804">Transcription</keyword>
<feature type="compositionally biased region" description="Low complexity" evidence="6">
    <location>
        <begin position="58"/>
        <end position="82"/>
    </location>
</feature>
<evidence type="ECO:0000313" key="7">
    <source>
        <dbReference type="EMBL" id="KAF4046631.1"/>
    </source>
</evidence>
<feature type="coiled-coil region" evidence="5">
    <location>
        <begin position="111"/>
        <end position="145"/>
    </location>
</feature>
<evidence type="ECO:0000256" key="5">
    <source>
        <dbReference type="SAM" id="Coils"/>
    </source>
</evidence>
<accession>A0A833TTT6</accession>
<feature type="region of interest" description="Disordered" evidence="6">
    <location>
        <begin position="58"/>
        <end position="103"/>
    </location>
</feature>
<dbReference type="Proteomes" id="UP000602510">
    <property type="component" value="Unassembled WGS sequence"/>
</dbReference>
<name>A0A833TTT6_PHYIN</name>
<dbReference type="AlphaFoldDB" id="A0A833TTT6"/>
<feature type="region of interest" description="Disordered" evidence="6">
    <location>
        <begin position="1"/>
        <end position="21"/>
    </location>
</feature>
<dbReference type="PANTHER" id="PTHR45764">
    <property type="entry name" value="BZIP TRANSCRIPTION FACTOR 44"/>
    <property type="match status" value="1"/>
</dbReference>
<keyword evidence="1" id="KW-0805">Transcription regulation</keyword>
<keyword evidence="4" id="KW-0539">Nucleus</keyword>
<keyword evidence="2" id="KW-0238">DNA-binding</keyword>
<gene>
    <name evidence="7" type="ORF">GN244_ATG01022</name>
</gene>
<evidence type="ECO:0008006" key="9">
    <source>
        <dbReference type="Google" id="ProtNLM"/>
    </source>
</evidence>
<evidence type="ECO:0000256" key="6">
    <source>
        <dbReference type="SAM" id="MobiDB-lite"/>
    </source>
</evidence>